<keyword evidence="6 17" id="KW-0285">Flavoprotein</keyword>
<dbReference type="PANTHER" id="PTHR40706">
    <property type="entry name" value="RIBOFLAVIN KINASE"/>
    <property type="match status" value="1"/>
</dbReference>
<proteinExistence type="inferred from homology"/>
<evidence type="ECO:0000313" key="20">
    <source>
        <dbReference type="EMBL" id="AIY89110.1"/>
    </source>
</evidence>
<sequence>MTELKKLAMMNATRKVVKISSKEFAEKIDQSLQTAARKLKELEENGYIERIIDSDGQYVVITEKGKELLYREYLELKKIFEGEEKICITGRVMSGVGEGKYYVSLDGYKRQFEEKLGFAPYPGTLNLKIPKEQMYFRRVLDEEDGILIEGFKTEDRTFGDVKAFRCRIDGIEGAVIIPKRTHYSKDVLEIIAPEKLREKLGLRDGDNVEIEVIL</sequence>
<dbReference type="InterPro" id="IPR036390">
    <property type="entry name" value="WH_DNA-bd_sf"/>
</dbReference>
<feature type="binding site" evidence="17">
    <location>
        <position position="181"/>
    </location>
    <ligand>
        <name>FMN</name>
        <dbReference type="ChEBI" id="CHEBI:58210"/>
    </ligand>
</feature>
<keyword evidence="12 17" id="KW-0460">Magnesium</keyword>
<evidence type="ECO:0000259" key="19">
    <source>
        <dbReference type="Pfam" id="PF06969"/>
    </source>
</evidence>
<dbReference type="EC" id="2.7.1.161" evidence="4 17"/>
<dbReference type="KEGG" id="gac:GACE_0050"/>
<evidence type="ECO:0000256" key="2">
    <source>
        <dbReference type="ARBA" id="ARBA00005219"/>
    </source>
</evidence>
<dbReference type="InterPro" id="IPR039063">
    <property type="entry name" value="RibK_CTP-dep"/>
</dbReference>
<dbReference type="GO" id="GO:0000287">
    <property type="term" value="F:magnesium ion binding"/>
    <property type="evidence" value="ECO:0007669"/>
    <property type="project" value="UniProtKB-UniRule"/>
</dbReference>
<evidence type="ECO:0000256" key="6">
    <source>
        <dbReference type="ARBA" id="ARBA00022630"/>
    </source>
</evidence>
<evidence type="ECO:0000256" key="1">
    <source>
        <dbReference type="ARBA" id="ARBA00003072"/>
    </source>
</evidence>
<dbReference type="InterPro" id="IPR036388">
    <property type="entry name" value="WH-like_DNA-bd_sf"/>
</dbReference>
<keyword evidence="10 17" id="KW-0547">Nucleotide-binding</keyword>
<evidence type="ECO:0000256" key="3">
    <source>
        <dbReference type="ARBA" id="ARBA00006428"/>
    </source>
</evidence>
<evidence type="ECO:0000256" key="13">
    <source>
        <dbReference type="ARBA" id="ARBA00029789"/>
    </source>
</evidence>
<dbReference type="AlphaFoldDB" id="A0A0A7GAN5"/>
<comment type="function">
    <text evidence="1 17">Catalyzes the CTP-dependent phosphorylation of riboflavin (vitamin B2) to form flavin mononucleotide (FMN).</text>
</comment>
<comment type="similarity">
    <text evidence="3 17">Belongs to the archaeal riboflavin kinase family.</text>
</comment>
<evidence type="ECO:0000256" key="8">
    <source>
        <dbReference type="ARBA" id="ARBA00022679"/>
    </source>
</evidence>
<dbReference type="PANTHER" id="PTHR40706:SF1">
    <property type="entry name" value="RIBOFLAVIN KINASE"/>
    <property type="match status" value="1"/>
</dbReference>
<feature type="binding site" evidence="17">
    <location>
        <position position="189"/>
    </location>
    <ligand>
        <name>FMN</name>
        <dbReference type="ChEBI" id="CHEBI:58210"/>
    </ligand>
</feature>
<dbReference type="Proteomes" id="UP000030624">
    <property type="component" value="Chromosome"/>
</dbReference>
<dbReference type="STRING" id="565033.GACE_0050"/>
<keyword evidence="9 17" id="KW-0479">Metal-binding</keyword>
<comment type="cofactor">
    <cofactor evidence="17">
        <name>Mg(2+)</name>
        <dbReference type="ChEBI" id="CHEBI:18420"/>
    </cofactor>
    <text evidence="17">Binds 1 Mg(2+) ion per subunit.</text>
</comment>
<dbReference type="GO" id="GO:0009398">
    <property type="term" value="P:FMN biosynthetic process"/>
    <property type="evidence" value="ECO:0007669"/>
    <property type="project" value="UniProtKB-UniRule"/>
</dbReference>
<keyword evidence="11 17" id="KW-0418">Kinase</keyword>
<evidence type="ECO:0000256" key="5">
    <source>
        <dbReference type="ARBA" id="ARBA00017394"/>
    </source>
</evidence>
<evidence type="ECO:0000256" key="15">
    <source>
        <dbReference type="ARBA" id="ARBA00033116"/>
    </source>
</evidence>
<dbReference type="HAMAP" id="MF_01285">
    <property type="entry name" value="Riboflavin_kinase"/>
    <property type="match status" value="1"/>
</dbReference>
<evidence type="ECO:0000256" key="9">
    <source>
        <dbReference type="ARBA" id="ARBA00022723"/>
    </source>
</evidence>
<evidence type="ECO:0000256" key="7">
    <source>
        <dbReference type="ARBA" id="ARBA00022643"/>
    </source>
</evidence>
<dbReference type="InterPro" id="IPR010723">
    <property type="entry name" value="HemN_C"/>
</dbReference>
<name>A0A0A7GAN5_GEOAI</name>
<reference evidence="20 21" key="1">
    <citation type="journal article" date="2015" name="Appl. Environ. Microbiol.">
        <title>The Geoglobus acetivorans genome: Fe(III) reduction, acetate utilization, autotrophic growth, and degradation of aromatic compounds in a hyperthermophilic archaeon.</title>
        <authorList>
            <person name="Mardanov A.V."/>
            <person name="Slododkina G.B."/>
            <person name="Slobodkin A.I."/>
            <person name="Beletsky A.V."/>
            <person name="Gavrilov S.N."/>
            <person name="Kublanov I.V."/>
            <person name="Bonch-Osmolovskaya E.A."/>
            <person name="Skryabin K.G."/>
            <person name="Ravin N.V."/>
        </authorList>
    </citation>
    <scope>NUCLEOTIDE SEQUENCE [LARGE SCALE GENOMIC DNA]</scope>
    <source>
        <strain evidence="20 21">SBH6</strain>
    </source>
</reference>
<feature type="domain" description="HemN C-terminal" evidence="19">
    <location>
        <begin position="8"/>
        <end position="65"/>
    </location>
</feature>
<dbReference type="SUPFAM" id="SSF82114">
    <property type="entry name" value="Riboflavin kinase-like"/>
    <property type="match status" value="1"/>
</dbReference>
<dbReference type="Pfam" id="PF01982">
    <property type="entry name" value="CTP-dep_RFKase"/>
    <property type="match status" value="1"/>
</dbReference>
<dbReference type="EMBL" id="CP009552">
    <property type="protein sequence ID" value="AIY89110.1"/>
    <property type="molecule type" value="Genomic_DNA"/>
</dbReference>
<feature type="domain" description="Riboflavin kinase" evidence="18">
    <location>
        <begin position="92"/>
        <end position="212"/>
    </location>
</feature>
<protein>
    <recommendedName>
        <fullName evidence="5 17">Riboflavin kinase</fullName>
        <shortName evidence="17">RFK</shortName>
        <ecNumber evidence="4 17">2.7.1.161</ecNumber>
    </recommendedName>
    <alternativeName>
        <fullName evidence="14 17">CTP-dependent riboflavin kinase</fullName>
    </alternativeName>
    <alternativeName>
        <fullName evidence="15 17">CTP:riboflavin 5'-phosphotransferase</fullName>
    </alternativeName>
    <alternativeName>
        <fullName evidence="13 17">Flavokinase</fullName>
    </alternativeName>
</protein>
<evidence type="ECO:0000256" key="12">
    <source>
        <dbReference type="ARBA" id="ARBA00022842"/>
    </source>
</evidence>
<dbReference type="SUPFAM" id="SSF46785">
    <property type="entry name" value="Winged helix' DNA-binding domain"/>
    <property type="match status" value="1"/>
</dbReference>
<dbReference type="UniPathway" id="UPA00276">
    <property type="reaction ID" value="UER00929"/>
</dbReference>
<dbReference type="InterPro" id="IPR023470">
    <property type="entry name" value="Riboflavin_kinase_archaeal"/>
</dbReference>
<feature type="binding site" evidence="17">
    <location>
        <position position="126"/>
    </location>
    <ligand>
        <name>Mg(2+)</name>
        <dbReference type="ChEBI" id="CHEBI:18420"/>
    </ligand>
</feature>
<accession>A0A0A7GAN5</accession>
<organism evidence="20 21">
    <name type="scientific">Geoglobus acetivorans</name>
    <dbReference type="NCBI Taxonomy" id="565033"/>
    <lineage>
        <taxon>Archaea</taxon>
        <taxon>Methanobacteriati</taxon>
        <taxon>Methanobacteriota</taxon>
        <taxon>Archaeoglobi</taxon>
        <taxon>Archaeoglobales</taxon>
        <taxon>Archaeoglobaceae</taxon>
        <taxon>Geoglobus</taxon>
    </lineage>
</organism>
<evidence type="ECO:0000259" key="18">
    <source>
        <dbReference type="Pfam" id="PF01982"/>
    </source>
</evidence>
<evidence type="ECO:0000256" key="14">
    <source>
        <dbReference type="ARBA" id="ARBA00030544"/>
    </source>
</evidence>
<feature type="binding site" evidence="17">
    <location>
        <begin position="194"/>
        <end position="197"/>
    </location>
    <ligand>
        <name>CDP</name>
        <dbReference type="ChEBI" id="CHEBI:58069"/>
    </ligand>
</feature>
<dbReference type="NCBIfam" id="NF010762">
    <property type="entry name" value="PRK14165.1"/>
    <property type="match status" value="1"/>
</dbReference>
<comment type="caution">
    <text evidence="17">Lacks conserved residue(s) required for the propagation of feature annotation.</text>
</comment>
<dbReference type="GO" id="GO:0000166">
    <property type="term" value="F:nucleotide binding"/>
    <property type="evidence" value="ECO:0007669"/>
    <property type="project" value="UniProtKB-UniRule"/>
</dbReference>
<evidence type="ECO:0000256" key="11">
    <source>
        <dbReference type="ARBA" id="ARBA00022777"/>
    </source>
</evidence>
<dbReference type="HOGENOM" id="CLU_088476_0_0_2"/>
<dbReference type="Gene3D" id="1.10.10.10">
    <property type="entry name" value="Winged helix-like DNA-binding domain superfamily/Winged helix DNA-binding domain"/>
    <property type="match status" value="1"/>
</dbReference>
<gene>
    <name evidence="17" type="primary">ribK</name>
    <name evidence="20" type="ORF">GACE_0050</name>
</gene>
<dbReference type="InterPro" id="IPR023602">
    <property type="entry name" value="Riboflavin_kinase_CTP-dep"/>
</dbReference>
<feature type="binding site" evidence="17">
    <location>
        <begin position="95"/>
        <end position="100"/>
    </location>
    <ligand>
        <name>CDP</name>
        <dbReference type="ChEBI" id="CHEBI:58069"/>
    </ligand>
</feature>
<keyword evidence="8 17" id="KW-0808">Transferase</keyword>
<comment type="pathway">
    <text evidence="2 17">Cofactor biosynthesis; FMN biosynthesis; FMN from riboflavin (CTP route): step 1/1.</text>
</comment>
<comment type="catalytic activity">
    <reaction evidence="16 17">
        <text>riboflavin + CTP = CDP + FMN + H(+)</text>
        <dbReference type="Rhea" id="RHEA:25021"/>
        <dbReference type="ChEBI" id="CHEBI:15378"/>
        <dbReference type="ChEBI" id="CHEBI:37563"/>
        <dbReference type="ChEBI" id="CHEBI:57986"/>
        <dbReference type="ChEBI" id="CHEBI:58069"/>
        <dbReference type="ChEBI" id="CHEBI:58210"/>
        <dbReference type="EC" id="2.7.1.161"/>
    </reaction>
</comment>
<evidence type="ECO:0000313" key="21">
    <source>
        <dbReference type="Proteomes" id="UP000030624"/>
    </source>
</evidence>
<dbReference type="GO" id="GO:0009231">
    <property type="term" value="P:riboflavin biosynthetic process"/>
    <property type="evidence" value="ECO:0007669"/>
    <property type="project" value="InterPro"/>
</dbReference>
<feature type="binding site" evidence="17">
    <location>
        <position position="124"/>
    </location>
    <ligand>
        <name>Mg(2+)</name>
        <dbReference type="ChEBI" id="CHEBI:18420"/>
    </ligand>
</feature>
<dbReference type="InterPro" id="IPR023465">
    <property type="entry name" value="Riboflavin_kinase_dom_sf"/>
</dbReference>
<dbReference type="Gene3D" id="2.40.30.30">
    <property type="entry name" value="Riboflavin kinase-like"/>
    <property type="match status" value="1"/>
</dbReference>
<evidence type="ECO:0000256" key="17">
    <source>
        <dbReference type="HAMAP-Rule" id="MF_01285"/>
    </source>
</evidence>
<dbReference type="GO" id="GO:0008531">
    <property type="term" value="F:riboflavin kinase activity"/>
    <property type="evidence" value="ECO:0007669"/>
    <property type="project" value="InterPro"/>
</dbReference>
<keyword evidence="7 17" id="KW-0288">FMN</keyword>
<evidence type="ECO:0000256" key="16">
    <source>
        <dbReference type="ARBA" id="ARBA00047857"/>
    </source>
</evidence>
<evidence type="ECO:0000256" key="10">
    <source>
        <dbReference type="ARBA" id="ARBA00022741"/>
    </source>
</evidence>
<dbReference type="Pfam" id="PF06969">
    <property type="entry name" value="HemN_C"/>
    <property type="match status" value="1"/>
</dbReference>
<evidence type="ECO:0000256" key="4">
    <source>
        <dbReference type="ARBA" id="ARBA00011987"/>
    </source>
</evidence>
<dbReference type="eggNOG" id="arCOG01904">
    <property type="taxonomic scope" value="Archaea"/>
</dbReference>